<dbReference type="STRING" id="158607.A0A2P5HIA0"/>
<keyword evidence="5" id="KW-0175">Coiled coil</keyword>
<evidence type="ECO:0000259" key="7">
    <source>
        <dbReference type="PROSITE" id="PS50178"/>
    </source>
</evidence>
<evidence type="ECO:0000256" key="4">
    <source>
        <dbReference type="PROSITE-ProRule" id="PRU00091"/>
    </source>
</evidence>
<dbReference type="OrthoDB" id="166134at2759"/>
<dbReference type="PROSITE" id="PS50178">
    <property type="entry name" value="ZF_FYVE"/>
    <property type="match status" value="2"/>
</dbReference>
<organism evidence="8 9">
    <name type="scientific">Diaporthe helianthi</name>
    <dbReference type="NCBI Taxonomy" id="158607"/>
    <lineage>
        <taxon>Eukaryota</taxon>
        <taxon>Fungi</taxon>
        <taxon>Dikarya</taxon>
        <taxon>Ascomycota</taxon>
        <taxon>Pezizomycotina</taxon>
        <taxon>Sordariomycetes</taxon>
        <taxon>Sordariomycetidae</taxon>
        <taxon>Diaporthales</taxon>
        <taxon>Diaporthaceae</taxon>
        <taxon>Diaporthe</taxon>
    </lineage>
</organism>
<name>A0A2P5HIA0_DIAHE</name>
<dbReference type="Gene3D" id="3.30.40.10">
    <property type="entry name" value="Zinc/RING finger domain, C3HC4 (zinc finger)"/>
    <property type="match status" value="2"/>
</dbReference>
<evidence type="ECO:0000313" key="9">
    <source>
        <dbReference type="Proteomes" id="UP000094444"/>
    </source>
</evidence>
<dbReference type="Pfam" id="PF11464">
    <property type="entry name" value="Rbsn"/>
    <property type="match status" value="1"/>
</dbReference>
<comment type="caution">
    <text evidence="8">The sequence shown here is derived from an EMBL/GenBank/DDBJ whole genome shotgun (WGS) entry which is preliminary data.</text>
</comment>
<dbReference type="FunCoup" id="A0A2P5HIA0">
    <property type="interactions" value="66"/>
</dbReference>
<keyword evidence="9" id="KW-1185">Reference proteome</keyword>
<dbReference type="InterPro" id="IPR011011">
    <property type="entry name" value="Znf_FYVE_PHD"/>
</dbReference>
<dbReference type="CDD" id="cd15737">
    <property type="entry name" value="FYVE2_Vac1p_like"/>
    <property type="match status" value="1"/>
</dbReference>
<evidence type="ECO:0000256" key="1">
    <source>
        <dbReference type="ARBA" id="ARBA00022723"/>
    </source>
</evidence>
<evidence type="ECO:0000313" key="8">
    <source>
        <dbReference type="EMBL" id="POS69977.1"/>
    </source>
</evidence>
<dbReference type="AlphaFoldDB" id="A0A2P5HIA0"/>
<dbReference type="InterPro" id="IPR013083">
    <property type="entry name" value="Znf_RING/FYVE/PHD"/>
</dbReference>
<dbReference type="PANTHER" id="PTHR13510">
    <property type="entry name" value="FYVE-FINGER-CONTAINING RAB5 EFFECTOR PROTEIN RABENOSYN-5-RELATED"/>
    <property type="match status" value="1"/>
</dbReference>
<sequence length="703" mass="78203">MSARKLGGGRILGNGKGIAPPQPPQAHHPTSKPRARETSPYAPSDASSTDHYSTSQNSFSPPPSSTPLADFGPQDLASRISIGGPSDAADVSNPRLVCPICDDEMLTLLQLNRHIDDNHQELPEVQQDEVKTWFDKQVLKAKRFQPLSIINSKLRGLDVFEPNESQPIAPPPTTAGPRLPLETVIDPDEMVTRKHWQRPTGNDRCTEPSCGKSLGALDGNVNCRNCGRLFCEIHTLYQMKLSRSATHDPVRGYWCRVCETCYKSREGYNDHSGVMVDHSDFFGATRRKKVERHNLEIQRLEKRLTKLTQLLAYPPDEPVGGGAGLLTPVASLAGQKNARKQLEQSVVTWEEDASVPRCPFCQQEFSWSFRRHHCRMCGRVVCADSQTECSSDIGLNVAKPVSNGTGNEKPVKPDKPHTPKGGHIGVDVRMCRDCKHTIFAKRDFQEAVTLKPPDQRAYETLRQFERGIRLLMPSFQRALVALQPPVDEFPSDRLPPSHPQIHEANKLRKRLTDSFAKYHVAAKRIRDMKTTSPTQLRLQKNVYTAASSFLHTYMLPMKSLPQMLKRNLVNPVNPGSHRRLLGATERHSSASSVPGALSPLRKGESAEPGSETASLGGASETSTAVSALETEEKDLRERLAVLEEQRFLVQEMVNNARASRRFEEVGALNKNVEELDREINALSNAVDGVETRWEGLYSQRAVA</sequence>
<evidence type="ECO:0000256" key="2">
    <source>
        <dbReference type="ARBA" id="ARBA00022771"/>
    </source>
</evidence>
<dbReference type="PANTHER" id="PTHR13510:SF44">
    <property type="entry name" value="RABENOSYN-5"/>
    <property type="match status" value="1"/>
</dbReference>
<gene>
    <name evidence="8" type="ORF">DHEL01_v211630</name>
</gene>
<dbReference type="InterPro" id="IPR017455">
    <property type="entry name" value="Znf_FYVE-rel"/>
</dbReference>
<dbReference type="InParanoid" id="A0A2P5HIA0"/>
<dbReference type="SMART" id="SM00064">
    <property type="entry name" value="FYVE"/>
    <property type="match status" value="2"/>
</dbReference>
<dbReference type="SUPFAM" id="SSF140125">
    <property type="entry name" value="Rabenosyn-5 Rab-binding domain-like"/>
    <property type="match status" value="1"/>
</dbReference>
<feature type="domain" description="FYVE-type" evidence="7">
    <location>
        <begin position="352"/>
        <end position="439"/>
    </location>
</feature>
<feature type="region of interest" description="Disordered" evidence="6">
    <location>
        <begin position="400"/>
        <end position="423"/>
    </location>
</feature>
<dbReference type="SUPFAM" id="SSF57903">
    <property type="entry name" value="FYVE/PHD zinc finger"/>
    <property type="match status" value="2"/>
</dbReference>
<dbReference type="CDD" id="cd15761">
    <property type="entry name" value="FYVE1_Vac1p_like"/>
    <property type="match status" value="1"/>
</dbReference>
<reference evidence="8" key="1">
    <citation type="submission" date="2017-09" db="EMBL/GenBank/DDBJ databases">
        <title>Polyketide synthases of a Diaporthe helianthi virulent isolate.</title>
        <authorList>
            <person name="Baroncelli R."/>
        </authorList>
    </citation>
    <scope>NUCLEOTIDE SEQUENCE [LARGE SCALE GENOMIC DNA]</scope>
    <source>
        <strain evidence="8">7/96</strain>
    </source>
</reference>
<dbReference type="Gene3D" id="4.10.860.20">
    <property type="entry name" value="Rabenosyn, Rab binding domain"/>
    <property type="match status" value="1"/>
</dbReference>
<dbReference type="InterPro" id="IPR000306">
    <property type="entry name" value="Znf_FYVE"/>
</dbReference>
<feature type="region of interest" description="Disordered" evidence="6">
    <location>
        <begin position="1"/>
        <end position="93"/>
    </location>
</feature>
<dbReference type="Pfam" id="PF01363">
    <property type="entry name" value="FYVE"/>
    <property type="match status" value="1"/>
</dbReference>
<dbReference type="Proteomes" id="UP000094444">
    <property type="component" value="Unassembled WGS sequence"/>
</dbReference>
<keyword evidence="3" id="KW-0862">Zinc</keyword>
<dbReference type="GO" id="GO:0008270">
    <property type="term" value="F:zinc ion binding"/>
    <property type="evidence" value="ECO:0007669"/>
    <property type="project" value="UniProtKB-KW"/>
</dbReference>
<keyword evidence="1" id="KW-0479">Metal-binding</keyword>
<keyword evidence="2 4" id="KW-0863">Zinc-finger</keyword>
<evidence type="ECO:0000256" key="5">
    <source>
        <dbReference type="SAM" id="Coils"/>
    </source>
</evidence>
<feature type="coiled-coil region" evidence="5">
    <location>
        <begin position="290"/>
        <end position="352"/>
    </location>
</feature>
<accession>A0A2P5HIA0</accession>
<feature type="compositionally biased region" description="Polar residues" evidence="6">
    <location>
        <begin position="45"/>
        <end position="59"/>
    </location>
</feature>
<feature type="region of interest" description="Disordered" evidence="6">
    <location>
        <begin position="568"/>
        <end position="630"/>
    </location>
</feature>
<evidence type="ECO:0000256" key="3">
    <source>
        <dbReference type="ARBA" id="ARBA00022833"/>
    </source>
</evidence>
<feature type="compositionally biased region" description="Gly residues" evidence="6">
    <location>
        <begin position="1"/>
        <end position="16"/>
    </location>
</feature>
<dbReference type="InterPro" id="IPR052727">
    <property type="entry name" value="Rab4/Rab5_effector"/>
</dbReference>
<dbReference type="InterPro" id="IPR021565">
    <property type="entry name" value="Rbsn_Rab-bd"/>
</dbReference>
<protein>
    <submittedName>
        <fullName evidence="8">FYVE zinc finger</fullName>
    </submittedName>
</protein>
<evidence type="ECO:0000256" key="6">
    <source>
        <dbReference type="SAM" id="MobiDB-lite"/>
    </source>
</evidence>
<feature type="domain" description="FYVE-type" evidence="7">
    <location>
        <begin position="210"/>
        <end position="266"/>
    </location>
</feature>
<dbReference type="InterPro" id="IPR036531">
    <property type="entry name" value="Rbsn_Rab-bd_sf"/>
</dbReference>
<proteinExistence type="predicted"/>
<dbReference type="EMBL" id="MAVT02001877">
    <property type="protein sequence ID" value="POS69977.1"/>
    <property type="molecule type" value="Genomic_DNA"/>
</dbReference>